<organism evidence="1 2">
    <name type="scientific">Fistulina hepatica ATCC 64428</name>
    <dbReference type="NCBI Taxonomy" id="1128425"/>
    <lineage>
        <taxon>Eukaryota</taxon>
        <taxon>Fungi</taxon>
        <taxon>Dikarya</taxon>
        <taxon>Basidiomycota</taxon>
        <taxon>Agaricomycotina</taxon>
        <taxon>Agaricomycetes</taxon>
        <taxon>Agaricomycetidae</taxon>
        <taxon>Agaricales</taxon>
        <taxon>Fistulinaceae</taxon>
        <taxon>Fistulina</taxon>
    </lineage>
</organism>
<dbReference type="Proteomes" id="UP000054144">
    <property type="component" value="Unassembled WGS sequence"/>
</dbReference>
<accession>A0A0D6ZZN8</accession>
<dbReference type="InterPro" id="IPR036396">
    <property type="entry name" value="Cyt_P450_sf"/>
</dbReference>
<proteinExistence type="predicted"/>
<reference evidence="1 2" key="1">
    <citation type="journal article" date="2015" name="Fungal Genet. Biol.">
        <title>Evolution of novel wood decay mechanisms in Agaricales revealed by the genome sequences of Fistulina hepatica and Cylindrobasidium torrendii.</title>
        <authorList>
            <person name="Floudas D."/>
            <person name="Held B.W."/>
            <person name="Riley R."/>
            <person name="Nagy L.G."/>
            <person name="Koehler G."/>
            <person name="Ransdell A.S."/>
            <person name="Younus H."/>
            <person name="Chow J."/>
            <person name="Chiniquy J."/>
            <person name="Lipzen A."/>
            <person name="Tritt A."/>
            <person name="Sun H."/>
            <person name="Haridas S."/>
            <person name="LaButti K."/>
            <person name="Ohm R.A."/>
            <person name="Kues U."/>
            <person name="Blanchette R.A."/>
            <person name="Grigoriev I.V."/>
            <person name="Minto R.E."/>
            <person name="Hibbett D.S."/>
        </authorList>
    </citation>
    <scope>NUCLEOTIDE SEQUENCE [LARGE SCALE GENOMIC DNA]</scope>
    <source>
        <strain evidence="1 2">ATCC 64428</strain>
    </source>
</reference>
<protein>
    <submittedName>
        <fullName evidence="1">Uncharacterized protein</fullName>
    </submittedName>
</protein>
<keyword evidence="2" id="KW-1185">Reference proteome</keyword>
<dbReference type="EMBL" id="KN882146">
    <property type="protein sequence ID" value="KIY43013.1"/>
    <property type="molecule type" value="Genomic_DNA"/>
</dbReference>
<dbReference type="GO" id="GO:0005506">
    <property type="term" value="F:iron ion binding"/>
    <property type="evidence" value="ECO:0007669"/>
    <property type="project" value="InterPro"/>
</dbReference>
<gene>
    <name evidence="1" type="ORF">FISHEDRAFT_54311</name>
</gene>
<dbReference type="Gene3D" id="1.10.630.10">
    <property type="entry name" value="Cytochrome P450"/>
    <property type="match status" value="1"/>
</dbReference>
<evidence type="ECO:0000313" key="1">
    <source>
        <dbReference type="EMBL" id="KIY43013.1"/>
    </source>
</evidence>
<dbReference type="GO" id="GO:0020037">
    <property type="term" value="F:heme binding"/>
    <property type="evidence" value="ECO:0007669"/>
    <property type="project" value="InterPro"/>
</dbReference>
<feature type="non-terminal residue" evidence="1">
    <location>
        <position position="1"/>
    </location>
</feature>
<dbReference type="SUPFAM" id="SSF48264">
    <property type="entry name" value="Cytochrome P450"/>
    <property type="match status" value="1"/>
</dbReference>
<dbReference type="AlphaFoldDB" id="A0A0D6ZZN8"/>
<sequence length="88" mass="9628">DIEAAQHTGNVWGEEPGIWRLERFIQGEGSVHSSAHLLAFRYDPGVCIAWEWAPMAAGLIAAAILYTSYDPSGQYNIVKGPRVGDREG</sequence>
<dbReference type="OrthoDB" id="10029320at2759"/>
<dbReference type="GO" id="GO:0016705">
    <property type="term" value="F:oxidoreductase activity, acting on paired donors, with incorporation or reduction of molecular oxygen"/>
    <property type="evidence" value="ECO:0007669"/>
    <property type="project" value="InterPro"/>
</dbReference>
<dbReference type="GO" id="GO:0004497">
    <property type="term" value="F:monooxygenase activity"/>
    <property type="evidence" value="ECO:0007669"/>
    <property type="project" value="InterPro"/>
</dbReference>
<name>A0A0D6ZZN8_9AGAR</name>
<evidence type="ECO:0000313" key="2">
    <source>
        <dbReference type="Proteomes" id="UP000054144"/>
    </source>
</evidence>